<evidence type="ECO:0000256" key="1">
    <source>
        <dbReference type="ARBA" id="ARBA00009437"/>
    </source>
</evidence>
<keyword evidence="3" id="KW-0238">DNA-binding</keyword>
<dbReference type="PRINTS" id="PR00039">
    <property type="entry name" value="HTHLYSR"/>
</dbReference>
<comment type="caution">
    <text evidence="6">The sequence shown here is derived from an EMBL/GenBank/DDBJ whole genome shotgun (WGS) entry which is preliminary data.</text>
</comment>
<dbReference type="EMBL" id="JAWIIV010000044">
    <property type="protein sequence ID" value="MEC4723147.1"/>
    <property type="molecule type" value="Genomic_DNA"/>
</dbReference>
<dbReference type="InterPro" id="IPR036388">
    <property type="entry name" value="WH-like_DNA-bd_sf"/>
</dbReference>
<dbReference type="Gene3D" id="3.40.190.10">
    <property type="entry name" value="Periplasmic binding protein-like II"/>
    <property type="match status" value="2"/>
</dbReference>
<dbReference type="Gene3D" id="1.10.10.10">
    <property type="entry name" value="Winged helix-like DNA-binding domain superfamily/Winged helix DNA-binding domain"/>
    <property type="match status" value="1"/>
</dbReference>
<dbReference type="Pfam" id="PF03466">
    <property type="entry name" value="LysR_substrate"/>
    <property type="match status" value="1"/>
</dbReference>
<evidence type="ECO:0000259" key="5">
    <source>
        <dbReference type="PROSITE" id="PS50931"/>
    </source>
</evidence>
<evidence type="ECO:0000256" key="2">
    <source>
        <dbReference type="ARBA" id="ARBA00023015"/>
    </source>
</evidence>
<dbReference type="SUPFAM" id="SSF46785">
    <property type="entry name" value="Winged helix' DNA-binding domain"/>
    <property type="match status" value="1"/>
</dbReference>
<dbReference type="PROSITE" id="PS50931">
    <property type="entry name" value="HTH_LYSR"/>
    <property type="match status" value="1"/>
</dbReference>
<dbReference type="RefSeq" id="WP_326509770.1">
    <property type="nucleotide sequence ID" value="NZ_JAWIIV010000044.1"/>
</dbReference>
<evidence type="ECO:0000256" key="3">
    <source>
        <dbReference type="ARBA" id="ARBA00023125"/>
    </source>
</evidence>
<feature type="domain" description="HTH lysR-type" evidence="5">
    <location>
        <begin position="7"/>
        <end position="64"/>
    </location>
</feature>
<comment type="similarity">
    <text evidence="1">Belongs to the LysR transcriptional regulatory family.</text>
</comment>
<dbReference type="InterPro" id="IPR000847">
    <property type="entry name" value="LysR_HTH_N"/>
</dbReference>
<name>A0ABU6JJ11_9BURK</name>
<keyword evidence="2" id="KW-0805">Transcription regulation</keyword>
<accession>A0ABU6JJ11</accession>
<sequence>MRHPSDIDLNLLVVFHELFQQRQVSLAAARLGLSQPTISNALARLRKAFEDELFVRTAQGMQPTPYAQEIAEPIANALASVASALNRQQEFDPLTSDRQFVIAMTDVGEIHFMPALLERCGRIAPHVRIGSVRVSAVDWREGIETGQIDLVIGAFTDASESLYHRSLFSQKYVIMFRKDHAFAKGNISLADFLAARHLIVSSRENPYDVINERLEKAGVARAAQFHVPHFTSVPYIVSTTDMVVTVPEKLAQRAAGPFGLAFARPPLRLPPLHTNIFWHRRFNQDSGNQWLRGVIASTFRE</sequence>
<keyword evidence="7" id="KW-1185">Reference proteome</keyword>
<evidence type="ECO:0000313" key="7">
    <source>
        <dbReference type="Proteomes" id="UP001352263"/>
    </source>
</evidence>
<dbReference type="PANTHER" id="PTHR30118">
    <property type="entry name" value="HTH-TYPE TRANSCRIPTIONAL REGULATOR LEUO-RELATED"/>
    <property type="match status" value="1"/>
</dbReference>
<proteinExistence type="inferred from homology"/>
<evidence type="ECO:0000313" key="6">
    <source>
        <dbReference type="EMBL" id="MEC4723147.1"/>
    </source>
</evidence>
<dbReference type="CDD" id="cd08459">
    <property type="entry name" value="PBP2_DntR_NahR_LinR_like"/>
    <property type="match status" value="1"/>
</dbReference>
<keyword evidence="4" id="KW-0804">Transcription</keyword>
<dbReference type="PANTHER" id="PTHR30118:SF15">
    <property type="entry name" value="TRANSCRIPTIONAL REGULATORY PROTEIN"/>
    <property type="match status" value="1"/>
</dbReference>
<reference evidence="6 7" key="1">
    <citation type="submission" date="2023-10" db="EMBL/GenBank/DDBJ databases">
        <title>Noviherbaspirillum sp. CPCC 100848 genome assembly.</title>
        <authorList>
            <person name="Li X.Y."/>
            <person name="Fang X.M."/>
        </authorList>
    </citation>
    <scope>NUCLEOTIDE SEQUENCE [LARGE SCALE GENOMIC DNA]</scope>
    <source>
        <strain evidence="6 7">CPCC 100848</strain>
    </source>
</reference>
<dbReference type="SUPFAM" id="SSF53850">
    <property type="entry name" value="Periplasmic binding protein-like II"/>
    <property type="match status" value="1"/>
</dbReference>
<protein>
    <submittedName>
        <fullName evidence="6">LysR family transcriptional regulator</fullName>
    </submittedName>
</protein>
<dbReference type="Proteomes" id="UP001352263">
    <property type="component" value="Unassembled WGS sequence"/>
</dbReference>
<organism evidence="6 7">
    <name type="scientific">Noviherbaspirillum album</name>
    <dbReference type="NCBI Taxonomy" id="3080276"/>
    <lineage>
        <taxon>Bacteria</taxon>
        <taxon>Pseudomonadati</taxon>
        <taxon>Pseudomonadota</taxon>
        <taxon>Betaproteobacteria</taxon>
        <taxon>Burkholderiales</taxon>
        <taxon>Oxalobacteraceae</taxon>
        <taxon>Noviherbaspirillum</taxon>
    </lineage>
</organism>
<dbReference type="Pfam" id="PF00126">
    <property type="entry name" value="HTH_1"/>
    <property type="match status" value="1"/>
</dbReference>
<gene>
    <name evidence="6" type="ORF">RY831_28725</name>
</gene>
<dbReference type="InterPro" id="IPR036390">
    <property type="entry name" value="WH_DNA-bd_sf"/>
</dbReference>
<dbReference type="InterPro" id="IPR050389">
    <property type="entry name" value="LysR-type_TF"/>
</dbReference>
<dbReference type="InterPro" id="IPR005119">
    <property type="entry name" value="LysR_subst-bd"/>
</dbReference>
<evidence type="ECO:0000256" key="4">
    <source>
        <dbReference type="ARBA" id="ARBA00023163"/>
    </source>
</evidence>